<evidence type="ECO:0000313" key="1">
    <source>
        <dbReference type="EMBL" id="QDJ14422.1"/>
    </source>
</evidence>
<dbReference type="EMBL" id="CP022011">
    <property type="protein sequence ID" value="QDJ14422.1"/>
    <property type="molecule type" value="Genomic_DNA"/>
</dbReference>
<dbReference type="AlphaFoldDB" id="A0A8E3MFQ6"/>
<dbReference type="Proteomes" id="UP000955338">
    <property type="component" value="Chromosome"/>
</dbReference>
<organism evidence="1 2">
    <name type="scientific">Mergibacter septicus</name>
    <dbReference type="NCBI Taxonomy" id="221402"/>
    <lineage>
        <taxon>Bacteria</taxon>
        <taxon>Pseudomonadati</taxon>
        <taxon>Pseudomonadota</taxon>
        <taxon>Gammaproteobacteria</taxon>
        <taxon>Pasteurellales</taxon>
        <taxon>Pasteurellaceae</taxon>
        <taxon>Mergibacter</taxon>
    </lineage>
</organism>
<reference evidence="1" key="1">
    <citation type="submission" date="2017-06" db="EMBL/GenBank/DDBJ databases">
        <title>Genome sequencing of pathogenic and non-pathogenic strains within Bisgaard taxon 40.</title>
        <authorList>
            <person name="Ladner J.T."/>
            <person name="Lovett S.P."/>
            <person name="Koroleva G."/>
            <person name="Lorch J.M."/>
        </authorList>
    </citation>
    <scope>NUCLEOTIDE SEQUENCE</scope>
    <source>
        <strain evidence="1">27576-1-I1</strain>
    </source>
</reference>
<sequence>MQKIVKLSSLLITLALTGCTLPTTTSPEPTKTVKAEINTTQQDQAILEIEKTAQELQPFIFNYQGHQYVSYLDDEGPILILDQDTKQKNKIYLQAGKVIAVEYDQQWYLFNQPSQPPIKNSTKVKTYAQKLASRFNYNQADKEIDQIDTGEDAKLNYLCISKLQQVTKTKRVFRYTKNFAESNDRLTANIRLNGKDFYAMDCLIKHNRVTLLSLTKQ</sequence>
<protein>
    <submittedName>
        <fullName evidence="1">Uncharacterized protein</fullName>
    </submittedName>
</protein>
<dbReference type="PROSITE" id="PS51257">
    <property type="entry name" value="PROKAR_LIPOPROTEIN"/>
    <property type="match status" value="1"/>
</dbReference>
<name>A0A8E3MFQ6_9PAST</name>
<proteinExistence type="predicted"/>
<evidence type="ECO:0000313" key="2">
    <source>
        <dbReference type="Proteomes" id="UP000955338"/>
    </source>
</evidence>
<dbReference type="RefSeq" id="WP_261919499.1">
    <property type="nucleotide sequence ID" value="NZ_CP022011.1"/>
</dbReference>
<accession>A0A8E3MFQ6</accession>
<keyword evidence="2" id="KW-1185">Reference proteome</keyword>
<gene>
    <name evidence="1" type="ORF">CEP48_02860</name>
</gene>